<dbReference type="Gene3D" id="3.30.70.270">
    <property type="match status" value="1"/>
</dbReference>
<keyword evidence="4" id="KW-0812">Transmembrane</keyword>
<dbReference type="CDD" id="cd01949">
    <property type="entry name" value="GGDEF"/>
    <property type="match status" value="1"/>
</dbReference>
<dbReference type="AlphaFoldDB" id="A0A918MWT3"/>
<dbReference type="GO" id="GO:0005886">
    <property type="term" value="C:plasma membrane"/>
    <property type="evidence" value="ECO:0007669"/>
    <property type="project" value="TreeGrafter"/>
</dbReference>
<dbReference type="EMBL" id="BMXP01000001">
    <property type="protein sequence ID" value="GGW77114.1"/>
    <property type="molecule type" value="Genomic_DNA"/>
</dbReference>
<keyword evidence="7" id="KW-1185">Reference proteome</keyword>
<evidence type="ECO:0000256" key="1">
    <source>
        <dbReference type="ARBA" id="ARBA00001946"/>
    </source>
</evidence>
<protein>
    <recommendedName>
        <fullName evidence="2">diguanylate cyclase</fullName>
        <ecNumber evidence="2">2.7.7.65</ecNumber>
    </recommendedName>
</protein>
<feature type="transmembrane region" description="Helical" evidence="4">
    <location>
        <begin position="372"/>
        <end position="390"/>
    </location>
</feature>
<dbReference type="PANTHER" id="PTHR45138:SF9">
    <property type="entry name" value="DIGUANYLATE CYCLASE DGCM-RELATED"/>
    <property type="match status" value="1"/>
</dbReference>
<proteinExistence type="predicted"/>
<dbReference type="InterPro" id="IPR050469">
    <property type="entry name" value="Diguanylate_Cyclase"/>
</dbReference>
<evidence type="ECO:0000256" key="3">
    <source>
        <dbReference type="ARBA" id="ARBA00034247"/>
    </source>
</evidence>
<keyword evidence="4" id="KW-0472">Membrane</keyword>
<dbReference type="InterPro" id="IPR043128">
    <property type="entry name" value="Rev_trsase/Diguanyl_cyclase"/>
</dbReference>
<dbReference type="InterPro" id="IPR000160">
    <property type="entry name" value="GGDEF_dom"/>
</dbReference>
<dbReference type="PANTHER" id="PTHR45138">
    <property type="entry name" value="REGULATORY COMPONENTS OF SENSORY TRANSDUCTION SYSTEM"/>
    <property type="match status" value="1"/>
</dbReference>
<dbReference type="NCBIfam" id="TIGR00254">
    <property type="entry name" value="GGDEF"/>
    <property type="match status" value="1"/>
</dbReference>
<dbReference type="GO" id="GO:0052621">
    <property type="term" value="F:diguanylate cyclase activity"/>
    <property type="evidence" value="ECO:0007669"/>
    <property type="project" value="UniProtKB-EC"/>
</dbReference>
<dbReference type="GO" id="GO:1902201">
    <property type="term" value="P:negative regulation of bacterial-type flagellum-dependent cell motility"/>
    <property type="evidence" value="ECO:0007669"/>
    <property type="project" value="TreeGrafter"/>
</dbReference>
<dbReference type="SMART" id="SM00267">
    <property type="entry name" value="GGDEF"/>
    <property type="match status" value="1"/>
</dbReference>
<dbReference type="SUPFAM" id="SSF55073">
    <property type="entry name" value="Nucleotide cyclase"/>
    <property type="match status" value="1"/>
</dbReference>
<feature type="domain" description="GGDEF" evidence="5">
    <location>
        <begin position="433"/>
        <end position="566"/>
    </location>
</feature>
<comment type="catalytic activity">
    <reaction evidence="3">
        <text>2 GTP = 3',3'-c-di-GMP + 2 diphosphate</text>
        <dbReference type="Rhea" id="RHEA:24898"/>
        <dbReference type="ChEBI" id="CHEBI:33019"/>
        <dbReference type="ChEBI" id="CHEBI:37565"/>
        <dbReference type="ChEBI" id="CHEBI:58805"/>
        <dbReference type="EC" id="2.7.7.65"/>
    </reaction>
</comment>
<evidence type="ECO:0000313" key="6">
    <source>
        <dbReference type="EMBL" id="GGW77114.1"/>
    </source>
</evidence>
<dbReference type="GO" id="GO:0043709">
    <property type="term" value="P:cell adhesion involved in single-species biofilm formation"/>
    <property type="evidence" value="ECO:0007669"/>
    <property type="project" value="TreeGrafter"/>
</dbReference>
<dbReference type="Proteomes" id="UP000631300">
    <property type="component" value="Unassembled WGS sequence"/>
</dbReference>
<comment type="cofactor">
    <cofactor evidence="1">
        <name>Mg(2+)</name>
        <dbReference type="ChEBI" id="CHEBI:18420"/>
    </cofactor>
</comment>
<evidence type="ECO:0000256" key="4">
    <source>
        <dbReference type="SAM" id="Phobius"/>
    </source>
</evidence>
<name>A0A918MWT3_9ALTE</name>
<gene>
    <name evidence="6" type="ORF">GCM10007391_07550</name>
</gene>
<dbReference type="FunFam" id="3.30.70.270:FF:000001">
    <property type="entry name" value="Diguanylate cyclase domain protein"/>
    <property type="match status" value="1"/>
</dbReference>
<evidence type="ECO:0000313" key="7">
    <source>
        <dbReference type="Proteomes" id="UP000631300"/>
    </source>
</evidence>
<dbReference type="Pfam" id="PF00990">
    <property type="entry name" value="GGDEF"/>
    <property type="match status" value="1"/>
</dbReference>
<organism evidence="6 7">
    <name type="scientific">Alteromonas halophila</name>
    <dbReference type="NCBI Taxonomy" id="516698"/>
    <lineage>
        <taxon>Bacteria</taxon>
        <taxon>Pseudomonadati</taxon>
        <taxon>Pseudomonadota</taxon>
        <taxon>Gammaproteobacteria</taxon>
        <taxon>Alteromonadales</taxon>
        <taxon>Alteromonadaceae</taxon>
        <taxon>Alteromonas/Salinimonas group</taxon>
        <taxon>Alteromonas</taxon>
    </lineage>
</organism>
<comment type="caution">
    <text evidence="6">The sequence shown here is derived from an EMBL/GenBank/DDBJ whole genome shotgun (WGS) entry which is preliminary data.</text>
</comment>
<keyword evidence="4" id="KW-1133">Transmembrane helix</keyword>
<dbReference type="PROSITE" id="PS50887">
    <property type="entry name" value="GGDEF"/>
    <property type="match status" value="1"/>
</dbReference>
<reference evidence="6" key="1">
    <citation type="journal article" date="2014" name="Int. J. Syst. Evol. Microbiol.">
        <title>Complete genome sequence of Corynebacterium casei LMG S-19264T (=DSM 44701T), isolated from a smear-ripened cheese.</title>
        <authorList>
            <consortium name="US DOE Joint Genome Institute (JGI-PGF)"/>
            <person name="Walter F."/>
            <person name="Albersmeier A."/>
            <person name="Kalinowski J."/>
            <person name="Ruckert C."/>
        </authorList>
    </citation>
    <scope>NUCLEOTIDE SEQUENCE</scope>
    <source>
        <strain evidence="6">KCTC 22164</strain>
    </source>
</reference>
<accession>A0A918MWT3</accession>
<reference evidence="6" key="2">
    <citation type="submission" date="2020-09" db="EMBL/GenBank/DDBJ databases">
        <authorList>
            <person name="Sun Q."/>
            <person name="Kim S."/>
        </authorList>
    </citation>
    <scope>NUCLEOTIDE SEQUENCE</scope>
    <source>
        <strain evidence="6">KCTC 22164</strain>
    </source>
</reference>
<dbReference type="EC" id="2.7.7.65" evidence="2"/>
<evidence type="ECO:0000259" key="5">
    <source>
        <dbReference type="PROSITE" id="PS50887"/>
    </source>
</evidence>
<evidence type="ECO:0000256" key="2">
    <source>
        <dbReference type="ARBA" id="ARBA00012528"/>
    </source>
</evidence>
<dbReference type="InterPro" id="IPR029787">
    <property type="entry name" value="Nucleotide_cyclase"/>
</dbReference>
<sequence length="575" mass="65285">MFAMVWHVATPAHALSDQEKLQRAEANRLDNHRQAQELIDSIDISNLSRKEKELYWYLKNWLRTFDGNDLLGIYERYGELVHTVESAEVKIRVLTSQLSLASYLGKWAEGFTMANKVQTLLSDSLSEAVQASTINGMITFYIKAEQPQIAKNLIQRFEPIAENVPGAKCLLGVQKIDLLLEQDLKQLSLNDILNTKLECERANNSYHALYSEMNLFYYLVETGNLQQAKVIMGPLEKKVETLDFVFMKTGFLAYVSELYKQQGQLVQAYETAQDVLSMDVEGQYLPTKIQALEILIDIAKQQANFEQAVAYMETLESLRAEFRELSVVKQAAFQQANFELALKQSQIDLLDKRNKLLETRSALSKARVQTTLIALCFVGVVMLGLLAWIWRSRKLQKKLSEMARIDSLTGIFNRGYFLQSVKQRLVKAQNKDLTCCLLLLDLDHFKRVNDSYGHQAGDWVLTEVVRTLKVVCDEQCTLGRMGGEEFAIFVYDTDLRSGLALAEQCRSAIEGIDTAHSGYRFPLTASFGVSDTTQVGYRFENLSSASDLALYQSKQYGRNRVYEYDINIEGQGATP</sequence>